<dbReference type="PANTHER" id="PTHR41328">
    <property type="entry name" value="TERMINASE SMALL SUBUNIT-RELATED"/>
    <property type="match status" value="1"/>
</dbReference>
<protein>
    <submittedName>
        <fullName evidence="3">Terminase</fullName>
    </submittedName>
</protein>
<evidence type="ECO:0000256" key="1">
    <source>
        <dbReference type="ARBA" id="ARBA00022612"/>
    </source>
</evidence>
<reference evidence="4" key="1">
    <citation type="journal article" date="2019" name="Int. J. Syst. Evol. Microbiol.">
        <title>The Global Catalogue of Microorganisms (GCM) 10K type strain sequencing project: providing services to taxonomists for standard genome sequencing and annotation.</title>
        <authorList>
            <consortium name="The Broad Institute Genomics Platform"/>
            <consortium name="The Broad Institute Genome Sequencing Center for Infectious Disease"/>
            <person name="Wu L."/>
            <person name="Ma J."/>
        </authorList>
    </citation>
    <scope>NUCLEOTIDE SEQUENCE [LARGE SCALE GENOMIC DNA]</scope>
    <source>
        <strain evidence="4">CGMCC 1.15942</strain>
    </source>
</reference>
<gene>
    <name evidence="3" type="ORF">GCM10011573_36360</name>
</gene>
<comment type="caution">
    <text evidence="3">The sequence shown here is derived from an EMBL/GenBank/DDBJ whole genome shotgun (WGS) entry which is preliminary data.</text>
</comment>
<dbReference type="InterPro" id="IPR038713">
    <property type="entry name" value="Terminase_Gp1_N_sf"/>
</dbReference>
<dbReference type="Proteomes" id="UP000630615">
    <property type="component" value="Unassembled WGS sequence"/>
</dbReference>
<dbReference type="EMBL" id="BMKI01000016">
    <property type="protein sequence ID" value="GGD03619.1"/>
    <property type="molecule type" value="Genomic_DNA"/>
</dbReference>
<dbReference type="InterPro" id="IPR052404">
    <property type="entry name" value="SPP1-like_terminase"/>
</dbReference>
<evidence type="ECO:0000256" key="2">
    <source>
        <dbReference type="ARBA" id="ARBA00023219"/>
    </source>
</evidence>
<name>A0ABQ1PTK7_9ENTE</name>
<dbReference type="InterPro" id="IPR005335">
    <property type="entry name" value="Terminase_ssu"/>
</dbReference>
<dbReference type="Pfam" id="PF03592">
    <property type="entry name" value="Terminase_2"/>
    <property type="match status" value="1"/>
</dbReference>
<evidence type="ECO:0000313" key="3">
    <source>
        <dbReference type="EMBL" id="GGD03619.1"/>
    </source>
</evidence>
<proteinExistence type="predicted"/>
<dbReference type="RefSeq" id="WP_088270919.1">
    <property type="nucleotide sequence ID" value="NZ_BMKI01000016.1"/>
</dbReference>
<keyword evidence="4" id="KW-1185">Reference proteome</keyword>
<accession>A0ABQ1PTK7</accession>
<sequence length="158" mass="17592">MAKLTEKQRAFAEEYVLNFGNGTQAAIKAGYSKKTARVIAKENLTKPNIQDYIKKITAQANQERIMSVEEALSISASIARGQPQKYEFQEFDPETNEVVSAEKKAFSAGIKERNQALEHIYKANMVFEKPEDSNKNADAIEWAEMVAEAEKELGAADG</sequence>
<dbReference type="PANTHER" id="PTHR41328:SF2">
    <property type="entry name" value="TERMINASE SMALL SUBUNIT"/>
    <property type="match status" value="1"/>
</dbReference>
<evidence type="ECO:0000313" key="4">
    <source>
        <dbReference type="Proteomes" id="UP000630615"/>
    </source>
</evidence>
<keyword evidence="1" id="KW-1188">Viral release from host cell</keyword>
<keyword evidence="2" id="KW-0231">Viral genome packaging</keyword>
<organism evidence="3 4">
    <name type="scientific">Enterococcus wangshanyuanii</name>
    <dbReference type="NCBI Taxonomy" id="2005703"/>
    <lineage>
        <taxon>Bacteria</taxon>
        <taxon>Bacillati</taxon>
        <taxon>Bacillota</taxon>
        <taxon>Bacilli</taxon>
        <taxon>Lactobacillales</taxon>
        <taxon>Enterococcaceae</taxon>
        <taxon>Enterococcus</taxon>
    </lineage>
</organism>
<dbReference type="Gene3D" id="1.10.10.1400">
    <property type="entry name" value="Terminase, small subunit, N-terminal DNA-binding domain, HTH motif"/>
    <property type="match status" value="1"/>
</dbReference>